<dbReference type="EMBL" id="DNAA01000061">
    <property type="protein sequence ID" value="HBA08591.1"/>
    <property type="molecule type" value="Genomic_DNA"/>
</dbReference>
<dbReference type="AlphaFoldDB" id="A0A351R970"/>
<organism evidence="1 2">
    <name type="scientific">Methylotenera mobilis</name>
    <dbReference type="NCBI Taxonomy" id="359408"/>
    <lineage>
        <taxon>Bacteria</taxon>
        <taxon>Pseudomonadati</taxon>
        <taxon>Pseudomonadota</taxon>
        <taxon>Betaproteobacteria</taxon>
        <taxon>Nitrosomonadales</taxon>
        <taxon>Methylophilaceae</taxon>
        <taxon>Methylotenera</taxon>
    </lineage>
</organism>
<dbReference type="Pfam" id="PF09939">
    <property type="entry name" value="DUF2171"/>
    <property type="match status" value="1"/>
</dbReference>
<evidence type="ECO:0008006" key="3">
    <source>
        <dbReference type="Google" id="ProtNLM"/>
    </source>
</evidence>
<evidence type="ECO:0000313" key="1">
    <source>
        <dbReference type="EMBL" id="HBA08591.1"/>
    </source>
</evidence>
<dbReference type="Proteomes" id="UP000264313">
    <property type="component" value="Unassembled WGS sequence"/>
</dbReference>
<accession>A0A351R970</accession>
<protein>
    <recommendedName>
        <fullName evidence="3">DUF2171 domain-containing protein</fullName>
    </recommendedName>
</protein>
<name>A0A351R970_9PROT</name>
<evidence type="ECO:0000313" key="2">
    <source>
        <dbReference type="Proteomes" id="UP000264313"/>
    </source>
</evidence>
<proteinExistence type="predicted"/>
<gene>
    <name evidence="1" type="ORF">DCW48_02680</name>
</gene>
<dbReference type="InterPro" id="IPR018684">
    <property type="entry name" value="DUF2171"/>
</dbReference>
<reference evidence="1 2" key="1">
    <citation type="journal article" date="2018" name="Nat. Biotechnol.">
        <title>A standardized bacterial taxonomy based on genome phylogeny substantially revises the tree of life.</title>
        <authorList>
            <person name="Parks D.H."/>
            <person name="Chuvochina M."/>
            <person name="Waite D.W."/>
            <person name="Rinke C."/>
            <person name="Skarshewski A."/>
            <person name="Chaumeil P.A."/>
            <person name="Hugenholtz P."/>
        </authorList>
    </citation>
    <scope>NUCLEOTIDE SEQUENCE [LARGE SCALE GENOMIC DNA]</scope>
    <source>
        <strain evidence="1">UBA9958</strain>
    </source>
</reference>
<comment type="caution">
    <text evidence="1">The sequence shown here is derived from an EMBL/GenBank/DDBJ whole genome shotgun (WGS) entry which is preliminary data.</text>
</comment>
<sequence length="79" mass="8878">MIEVSKIKPDMPVVCSQNGEFAKVDHMEGDETIKLMKDVNGQHHFIPLSWVTSTDNHQVKVDRSGEQAMQEWAVSAPTI</sequence>